<keyword evidence="2" id="KW-1185">Reference proteome</keyword>
<evidence type="ECO:0000313" key="1">
    <source>
        <dbReference type="EMBL" id="KPV43834.1"/>
    </source>
</evidence>
<dbReference type="PATRIC" id="fig|471514.4.peg.5208"/>
<protein>
    <submittedName>
        <fullName evidence="1">Uncharacterized protein</fullName>
    </submittedName>
</protein>
<dbReference type="STRING" id="471514.AN477_10705"/>
<evidence type="ECO:0000313" key="2">
    <source>
        <dbReference type="Proteomes" id="UP000050482"/>
    </source>
</evidence>
<comment type="caution">
    <text evidence="1">The sequence shown here is derived from an EMBL/GenBank/DDBJ whole genome shotgun (WGS) entry which is preliminary data.</text>
</comment>
<name>A0A0P9GS12_9BACL</name>
<organism evidence="1 2">
    <name type="scientific">Alicyclobacillus ferrooxydans</name>
    <dbReference type="NCBI Taxonomy" id="471514"/>
    <lineage>
        <taxon>Bacteria</taxon>
        <taxon>Bacillati</taxon>
        <taxon>Bacillota</taxon>
        <taxon>Bacilli</taxon>
        <taxon>Bacillales</taxon>
        <taxon>Alicyclobacillaceae</taxon>
        <taxon>Alicyclobacillus</taxon>
    </lineage>
</organism>
<reference evidence="1 2" key="1">
    <citation type="submission" date="2015-09" db="EMBL/GenBank/DDBJ databases">
        <title>Draft genome sequence of Alicyclobacillus ferrooxydans DSM 22381.</title>
        <authorList>
            <person name="Hemp J."/>
        </authorList>
    </citation>
    <scope>NUCLEOTIDE SEQUENCE [LARGE SCALE GENOMIC DNA]</scope>
    <source>
        <strain evidence="1 2">TC-34</strain>
    </source>
</reference>
<dbReference type="RefSeq" id="WP_054969150.1">
    <property type="nucleotide sequence ID" value="NZ_LJCO01000045.1"/>
</dbReference>
<accession>A0A0P9GS12</accession>
<dbReference type="AlphaFoldDB" id="A0A0P9GS12"/>
<proteinExistence type="predicted"/>
<dbReference type="EMBL" id="LJCO01000045">
    <property type="protein sequence ID" value="KPV43834.1"/>
    <property type="molecule type" value="Genomic_DNA"/>
</dbReference>
<sequence length="83" mass="9482">MMKTNSKSKALLSTKKRPARLRAAIYLGKYTKTFLESAAKSPVLSYWLIQDAHVHWVMTGHAEVPLDFSLRLIDWRFGFTIAA</sequence>
<gene>
    <name evidence="1" type="ORF">AN477_10705</name>
</gene>
<dbReference type="Proteomes" id="UP000050482">
    <property type="component" value="Unassembled WGS sequence"/>
</dbReference>